<comment type="similarity">
    <text evidence="5">Belongs to the 'phage' integrase family. XerA subfamily.</text>
</comment>
<dbReference type="GO" id="GO:0006313">
    <property type="term" value="P:DNA transposition"/>
    <property type="evidence" value="ECO:0007669"/>
    <property type="project" value="UniProtKB-UniRule"/>
</dbReference>
<comment type="function">
    <text evidence="5">Site-specific tyrosine recombinase, which acts by catalyzing the cutting and rejoining of the recombining DNA molecules.</text>
</comment>
<dbReference type="Proteomes" id="UP000029084">
    <property type="component" value="Chromosome"/>
</dbReference>
<dbReference type="PANTHER" id="PTHR30349">
    <property type="entry name" value="PHAGE INTEGRASE-RELATED"/>
    <property type="match status" value="1"/>
</dbReference>
<dbReference type="Pfam" id="PF00589">
    <property type="entry name" value="Phage_integrase"/>
    <property type="match status" value="1"/>
</dbReference>
<accession>A0A088E6X1</accession>
<evidence type="ECO:0000256" key="1">
    <source>
        <dbReference type="ARBA" id="ARBA00022490"/>
    </source>
</evidence>
<evidence type="ECO:0000313" key="11">
    <source>
        <dbReference type="EMBL" id="AKV79103.1"/>
    </source>
</evidence>
<protein>
    <recommendedName>
        <fullName evidence="5">Tyrosine recombinase XerA</fullName>
    </recommendedName>
</protein>
<dbReference type="InterPro" id="IPR033686">
    <property type="entry name" value="XerA"/>
</dbReference>
<evidence type="ECO:0000256" key="3">
    <source>
        <dbReference type="ARBA" id="ARBA00023125"/>
    </source>
</evidence>
<evidence type="ECO:0000313" key="14">
    <source>
        <dbReference type="Proteomes" id="UP000029084"/>
    </source>
</evidence>
<evidence type="ECO:0000259" key="6">
    <source>
        <dbReference type="PROSITE" id="PS51898"/>
    </source>
</evidence>
<dbReference type="InterPro" id="IPR013762">
    <property type="entry name" value="Integrase-like_cat_sf"/>
</dbReference>
<dbReference type="Proteomes" id="UP000062475">
    <property type="component" value="Chromosome"/>
</dbReference>
<dbReference type="Pfam" id="PF13495">
    <property type="entry name" value="Phage_int_SAM_4"/>
    <property type="match status" value="1"/>
</dbReference>
<evidence type="ECO:0000256" key="5">
    <source>
        <dbReference type="HAMAP-Rule" id="MF_02055"/>
    </source>
</evidence>
<evidence type="ECO:0000313" key="18">
    <source>
        <dbReference type="Proteomes" id="UP000062475"/>
    </source>
</evidence>
<name>A0A088E6X1_9CREN</name>
<gene>
    <name evidence="5" type="primary">xerA</name>
    <name evidence="8" type="ORF">HA72_1619</name>
    <name evidence="9" type="ORF">MsedA_1647</name>
    <name evidence="10" type="ORF">MsedB_1649</name>
    <name evidence="11" type="ORF">MsedC_1647</name>
    <name evidence="12" type="ORF">MsedD_1648</name>
    <name evidence="13" type="ORF">MsedE_1650</name>
</gene>
<dbReference type="Proteomes" id="UP000056255">
    <property type="component" value="Chromosome"/>
</dbReference>
<feature type="active site" evidence="5">
    <location>
        <position position="172"/>
    </location>
</feature>
<feature type="domain" description="Core-binding (CB)" evidence="7">
    <location>
        <begin position="9"/>
        <end position="99"/>
    </location>
</feature>
<feature type="active site" description="O-(3'-phospho-DNA)-tyrosine intermediate" evidence="5">
    <location>
        <position position="268"/>
    </location>
</feature>
<keyword evidence="2 5" id="KW-0229">DNA integration</keyword>
<dbReference type="NCBIfam" id="NF040815">
    <property type="entry name" value="recomb_XerA_Arch"/>
    <property type="match status" value="1"/>
</dbReference>
<keyword evidence="4 5" id="KW-0233">DNA recombination</keyword>
<dbReference type="EMBL" id="CP012176">
    <property type="protein sequence ID" value="AKV83581.1"/>
    <property type="molecule type" value="Genomic_DNA"/>
</dbReference>
<sequence length="286" mass="33044">MKLQLGEPPTDADPFIYFMESLKFSGAGQGTIKLYSTAIQDFLQFVKKDPRSVTTQDVIDWIGSLNSRKGRSRVVDKRGRSATIRSYVIAVRRFLKWLGVNVKPPVPRIRSPERMALREEDIVALLSACRRLRDKVIVSLLVDTGLRSSELLSLRRSDVDLERMLIRVRETKNGEERIVFFTSRTATLLRQYLRKTQDKESDDAPLFNLSYQALYKLIKRLGRKTGLTWLRPHVLRHTFATNAIRRGVPLPAVQRLMGHKDIKTTQIYTHLVTEDLENAYRRAFET</sequence>
<dbReference type="EMBL" id="CP012172">
    <property type="protein sequence ID" value="AKV74614.1"/>
    <property type="molecule type" value="Genomic_DNA"/>
</dbReference>
<feature type="domain" description="Tyr recombinase" evidence="6">
    <location>
        <begin position="112"/>
        <end position="281"/>
    </location>
</feature>
<evidence type="ECO:0000313" key="8">
    <source>
        <dbReference type="EMBL" id="AIM27758.1"/>
    </source>
</evidence>
<dbReference type="PATRIC" id="fig|43687.5.peg.1752"/>
<reference evidence="16 17" key="2">
    <citation type="journal article" date="2015" name="Genome Announc.">
        <title>Complete Genome Sequences of Evolved Arsenate-Resistant Metallosphaera sedula Strains.</title>
        <authorList>
            <person name="Ai C."/>
            <person name="McCarthy S."/>
            <person name="Schackwitz W."/>
            <person name="Martin J."/>
            <person name="Lipzen A."/>
            <person name="Blum P."/>
        </authorList>
    </citation>
    <scope>NUCLEOTIDE SEQUENCE [LARGE SCALE GENOMIC DNA]</scope>
    <source>
        <strain evidence="11 17">ARS120-1</strain>
        <strain evidence="12 16">ARS120-2</strain>
        <strain evidence="9 19">ARS50-1</strain>
        <strain evidence="10 18">ARS50-2</strain>
    </source>
</reference>
<organism evidence="8 14">
    <name type="scientific">Metallosphaera sedula</name>
    <dbReference type="NCBI Taxonomy" id="43687"/>
    <lineage>
        <taxon>Archaea</taxon>
        <taxon>Thermoproteota</taxon>
        <taxon>Thermoprotei</taxon>
        <taxon>Sulfolobales</taxon>
        <taxon>Sulfolobaceae</taxon>
        <taxon>Metallosphaera</taxon>
    </lineage>
</organism>
<evidence type="ECO:0000313" key="17">
    <source>
        <dbReference type="Proteomes" id="UP000062398"/>
    </source>
</evidence>
<evidence type="ECO:0000313" key="16">
    <source>
        <dbReference type="Proteomes" id="UP000061362"/>
    </source>
</evidence>
<dbReference type="EMBL" id="CP012173">
    <property type="protein sequence ID" value="AKV76852.1"/>
    <property type="molecule type" value="Genomic_DNA"/>
</dbReference>
<dbReference type="OrthoDB" id="142231at2157"/>
<evidence type="ECO:0000313" key="19">
    <source>
        <dbReference type="Proteomes" id="UP000068832"/>
    </source>
</evidence>
<dbReference type="EMBL" id="CP012175">
    <property type="protein sequence ID" value="AKV81348.1"/>
    <property type="molecule type" value="Genomic_DNA"/>
</dbReference>
<evidence type="ECO:0000313" key="12">
    <source>
        <dbReference type="EMBL" id="AKV81348.1"/>
    </source>
</evidence>
<dbReference type="GeneID" id="91756126"/>
<dbReference type="Gene3D" id="1.10.150.130">
    <property type="match status" value="1"/>
</dbReference>
<comment type="subcellular location">
    <subcellularLocation>
        <location evidence="5">Cytoplasm</location>
    </subcellularLocation>
</comment>
<dbReference type="Proteomes" id="UP000061362">
    <property type="component" value="Chromosome"/>
</dbReference>
<reference evidence="8 14" key="1">
    <citation type="journal article" date="2014" name="J. Bacteriol.">
        <title>Role of an Archaeal PitA Transporter in the Copper and Arsenic Resistance of Metallosphaera sedula, an Extreme Thermoacidophile.</title>
        <authorList>
            <person name="McCarthy S."/>
            <person name="Ai C."/>
            <person name="Wheaton G."/>
            <person name="Tevatia R."/>
            <person name="Eckrich V."/>
            <person name="Kelly R."/>
            <person name="Blum P."/>
        </authorList>
    </citation>
    <scope>NUCLEOTIDE SEQUENCE [LARGE SCALE GENOMIC DNA]</scope>
    <source>
        <strain evidence="8 14">CuR1</strain>
    </source>
</reference>
<proteinExistence type="inferred from homology"/>
<dbReference type="InterPro" id="IPR050090">
    <property type="entry name" value="Tyrosine_recombinase_XerCD"/>
</dbReference>
<dbReference type="AlphaFoldDB" id="A0A088E6X1"/>
<dbReference type="OMA" id="AMMELMY"/>
<evidence type="ECO:0000313" key="9">
    <source>
        <dbReference type="EMBL" id="AKV74614.1"/>
    </source>
</evidence>
<dbReference type="InterPro" id="IPR004107">
    <property type="entry name" value="Integrase_SAM-like_N"/>
</dbReference>
<dbReference type="SUPFAM" id="SSF56349">
    <property type="entry name" value="DNA breaking-rejoining enzymes"/>
    <property type="match status" value="1"/>
</dbReference>
<evidence type="ECO:0000259" key="7">
    <source>
        <dbReference type="PROSITE" id="PS51900"/>
    </source>
</evidence>
<evidence type="ECO:0000256" key="2">
    <source>
        <dbReference type="ARBA" id="ARBA00022908"/>
    </source>
</evidence>
<dbReference type="HAMAP" id="MF_02055">
    <property type="entry name" value="Recomb_XerA"/>
    <property type="match status" value="1"/>
</dbReference>
<evidence type="ECO:0000313" key="10">
    <source>
        <dbReference type="EMBL" id="AKV76852.1"/>
    </source>
</evidence>
<dbReference type="InterPro" id="IPR044068">
    <property type="entry name" value="CB"/>
</dbReference>
<dbReference type="PROSITE" id="PS51900">
    <property type="entry name" value="CB"/>
    <property type="match status" value="1"/>
</dbReference>
<keyword evidence="1 5" id="KW-0963">Cytoplasm</keyword>
<dbReference type="PANTHER" id="PTHR30349:SF41">
    <property type="entry name" value="INTEGRASE_RECOMBINASE PROTEIN MJ0367-RELATED"/>
    <property type="match status" value="1"/>
</dbReference>
<dbReference type="Proteomes" id="UP000062398">
    <property type="component" value="Chromosome"/>
</dbReference>
<dbReference type="GO" id="GO:0009037">
    <property type="term" value="F:tyrosine-based site-specific recombinase activity"/>
    <property type="evidence" value="ECO:0007669"/>
    <property type="project" value="UniProtKB-UniRule"/>
</dbReference>
<dbReference type="EMBL" id="CP012174">
    <property type="protein sequence ID" value="AKV79103.1"/>
    <property type="molecule type" value="Genomic_DNA"/>
</dbReference>
<keyword evidence="3 5" id="KW-0238">DNA-binding</keyword>
<reference evidence="13 15" key="3">
    <citation type="submission" date="2015-07" db="EMBL/GenBank/DDBJ databases">
        <title>Physiological, transcriptional responses and genome re-sequencing of acid resistant extremely thermoacidophilic Metallosphaera sedula SARC-M1.</title>
        <authorList>
            <person name="Ai C."/>
            <person name="McCarthy S."/>
            <person name="Eckrich V."/>
            <person name="Rudrappa D."/>
            <person name="Qiu G."/>
            <person name="Blum P."/>
        </authorList>
    </citation>
    <scope>NUCLEOTIDE SEQUENCE [LARGE SCALE GENOMIC DNA]</scope>
    <source>
        <strain evidence="13 15">SARC-M1</strain>
    </source>
</reference>
<dbReference type="PROSITE" id="PS51898">
    <property type="entry name" value="TYR_RECOMBINASE"/>
    <property type="match status" value="1"/>
</dbReference>
<evidence type="ECO:0000256" key="4">
    <source>
        <dbReference type="ARBA" id="ARBA00023172"/>
    </source>
</evidence>
<feature type="active site" evidence="5">
    <location>
        <position position="259"/>
    </location>
</feature>
<dbReference type="EMBL" id="CP008822">
    <property type="protein sequence ID" value="AIM27758.1"/>
    <property type="molecule type" value="Genomic_DNA"/>
</dbReference>
<feature type="active site" evidence="5">
    <location>
        <position position="147"/>
    </location>
</feature>
<evidence type="ECO:0000313" key="13">
    <source>
        <dbReference type="EMBL" id="AKV83581.1"/>
    </source>
</evidence>
<evidence type="ECO:0000313" key="15">
    <source>
        <dbReference type="Proteomes" id="UP000056255"/>
    </source>
</evidence>
<feature type="active site" evidence="5">
    <location>
        <position position="236"/>
    </location>
</feature>
<dbReference type="GO" id="GO:0003677">
    <property type="term" value="F:DNA binding"/>
    <property type="evidence" value="ECO:0007669"/>
    <property type="project" value="UniProtKB-UniRule"/>
</dbReference>
<dbReference type="Proteomes" id="UP000068832">
    <property type="component" value="Chromosome"/>
</dbReference>
<feature type="active site" evidence="5">
    <location>
        <position position="233"/>
    </location>
</feature>
<dbReference type="InterPro" id="IPR011010">
    <property type="entry name" value="DNA_brk_join_enz"/>
</dbReference>
<dbReference type="InterPro" id="IPR010998">
    <property type="entry name" value="Integrase_recombinase_N"/>
</dbReference>
<dbReference type="InterPro" id="IPR002104">
    <property type="entry name" value="Integrase_catalytic"/>
</dbReference>
<dbReference type="RefSeq" id="WP_012021561.1">
    <property type="nucleotide sequence ID" value="NZ_AP019770.1"/>
</dbReference>
<dbReference type="Gene3D" id="1.10.443.10">
    <property type="entry name" value="Intergrase catalytic core"/>
    <property type="match status" value="1"/>
</dbReference>
<dbReference type="GO" id="GO:0005737">
    <property type="term" value="C:cytoplasm"/>
    <property type="evidence" value="ECO:0007669"/>
    <property type="project" value="UniProtKB-SubCell"/>
</dbReference>